<evidence type="ECO:0000313" key="1">
    <source>
        <dbReference type="EMBL" id="MFC6772410.1"/>
    </source>
</evidence>
<dbReference type="EMBL" id="JBHSWT010000785">
    <property type="protein sequence ID" value="MFC6772410.1"/>
    <property type="molecule type" value="Genomic_DNA"/>
</dbReference>
<dbReference type="AlphaFoldDB" id="A0ABD5T4I3"/>
<keyword evidence="1" id="KW-0067">ATP-binding</keyword>
<dbReference type="GO" id="GO:0004386">
    <property type="term" value="F:helicase activity"/>
    <property type="evidence" value="ECO:0007669"/>
    <property type="project" value="UniProtKB-KW"/>
</dbReference>
<dbReference type="InterPro" id="IPR027417">
    <property type="entry name" value="P-loop_NTPase"/>
</dbReference>
<name>A0ABD5T4I3_9EURY</name>
<comment type="caution">
    <text evidence="1">The sequence shown here is derived from an EMBL/GenBank/DDBJ whole genome shotgun (WGS) entry which is preliminary data.</text>
</comment>
<reference evidence="1 2" key="1">
    <citation type="journal article" date="2019" name="Int. J. Syst. Evol. Microbiol.">
        <title>The Global Catalogue of Microorganisms (GCM) 10K type strain sequencing project: providing services to taxonomists for standard genome sequencing and annotation.</title>
        <authorList>
            <consortium name="The Broad Institute Genomics Platform"/>
            <consortium name="The Broad Institute Genome Sequencing Center for Infectious Disease"/>
            <person name="Wu L."/>
            <person name="Ma J."/>
        </authorList>
    </citation>
    <scope>NUCLEOTIDE SEQUENCE [LARGE SCALE GENOMIC DNA]</scope>
    <source>
        <strain evidence="1 2">PJ61</strain>
    </source>
</reference>
<protein>
    <submittedName>
        <fullName evidence="1">ATP-dependent DNA helicase</fullName>
    </submittedName>
</protein>
<dbReference type="SUPFAM" id="SSF52540">
    <property type="entry name" value="P-loop containing nucleoside triphosphate hydrolases"/>
    <property type="match status" value="1"/>
</dbReference>
<evidence type="ECO:0000313" key="2">
    <source>
        <dbReference type="Proteomes" id="UP001596274"/>
    </source>
</evidence>
<keyword evidence="1" id="KW-0347">Helicase</keyword>
<keyword evidence="2" id="KW-1185">Reference proteome</keyword>
<organism evidence="1 2">
    <name type="scientific">Halorubrum pallidum</name>
    <dbReference type="NCBI Taxonomy" id="1526114"/>
    <lineage>
        <taxon>Archaea</taxon>
        <taxon>Methanobacteriati</taxon>
        <taxon>Methanobacteriota</taxon>
        <taxon>Stenosarchaea group</taxon>
        <taxon>Halobacteria</taxon>
        <taxon>Halobacteriales</taxon>
        <taxon>Haloferacaceae</taxon>
        <taxon>Halorubrum</taxon>
    </lineage>
</organism>
<feature type="non-terminal residue" evidence="1">
    <location>
        <position position="157"/>
    </location>
</feature>
<keyword evidence="1" id="KW-0378">Hydrolase</keyword>
<keyword evidence="1" id="KW-0547">Nucleotide-binding</keyword>
<proteinExistence type="predicted"/>
<gene>
    <name evidence="1" type="ORF">ACFQDD_12950</name>
</gene>
<dbReference type="Proteomes" id="UP001596274">
    <property type="component" value="Unassembled WGS sequence"/>
</dbReference>
<sequence>MTDSPPWADIFGHPEPYPEQADGIDAAIDAASDGGFLALEGACGTGKTMLALTAGLDRVRDPDSAFERVLVLTSVKQQLRQFETDLEAVNENLPDGYDPVSGLTLVGKADVCPYARQNRAGIDRETVYERCEGLRERTRNLVGDGGATTTSNLVREA</sequence>
<dbReference type="Gene3D" id="3.40.50.300">
    <property type="entry name" value="P-loop containing nucleotide triphosphate hydrolases"/>
    <property type="match status" value="1"/>
</dbReference>
<accession>A0ABD5T4I3</accession>